<reference evidence="3" key="1">
    <citation type="journal article" date="2019" name="Int. J. Syst. Evol. Microbiol.">
        <title>The Global Catalogue of Microorganisms (GCM) 10K type strain sequencing project: providing services to taxonomists for standard genome sequencing and annotation.</title>
        <authorList>
            <consortium name="The Broad Institute Genomics Platform"/>
            <consortium name="The Broad Institute Genome Sequencing Center for Infectious Disease"/>
            <person name="Wu L."/>
            <person name="Ma J."/>
        </authorList>
    </citation>
    <scope>NUCLEOTIDE SEQUENCE [LARGE SCALE GENOMIC DNA]</scope>
    <source>
        <strain evidence="3">CCUG 62763</strain>
    </source>
</reference>
<keyword evidence="1" id="KW-1133">Transmembrane helix</keyword>
<evidence type="ECO:0008006" key="4">
    <source>
        <dbReference type="Google" id="ProtNLM"/>
    </source>
</evidence>
<dbReference type="EMBL" id="JBHSGR010000009">
    <property type="protein sequence ID" value="MFC4693742.1"/>
    <property type="molecule type" value="Genomic_DNA"/>
</dbReference>
<sequence>MHPSARPQWRPAWWVLLLGLAAIVLFGTAFAVRLSCVLGHCAVPSVRYLLDLDAVGGLPRLFTTGVFVAVAALAGRACRSATGRARPWWAAVAAAGLALAVVKLASAHSLAEAGTSPLTTLLLGLAVAVPSLWLLAVAGRAWDVPATVPVVAALAGYALAALGLDVLTHLAGLLAGGAGAASATFVEELGEALAAVAVLAVVRSGTSAARPGR</sequence>
<dbReference type="RefSeq" id="WP_387988463.1">
    <property type="nucleotide sequence ID" value="NZ_JBHSGR010000009.1"/>
</dbReference>
<feature type="transmembrane region" description="Helical" evidence="1">
    <location>
        <begin position="87"/>
        <end position="106"/>
    </location>
</feature>
<evidence type="ECO:0000313" key="2">
    <source>
        <dbReference type="EMBL" id="MFC4693742.1"/>
    </source>
</evidence>
<keyword evidence="3" id="KW-1185">Reference proteome</keyword>
<keyword evidence="1" id="KW-0812">Transmembrane</keyword>
<accession>A0ABV9LK25</accession>
<organism evidence="2 3">
    <name type="scientific">Geodermatophilus arenarius</name>
    <dbReference type="NCBI Taxonomy" id="1137990"/>
    <lineage>
        <taxon>Bacteria</taxon>
        <taxon>Bacillati</taxon>
        <taxon>Actinomycetota</taxon>
        <taxon>Actinomycetes</taxon>
        <taxon>Geodermatophilales</taxon>
        <taxon>Geodermatophilaceae</taxon>
        <taxon>Geodermatophilus</taxon>
    </lineage>
</organism>
<keyword evidence="1" id="KW-0472">Membrane</keyword>
<gene>
    <name evidence="2" type="ORF">ACFO3M_10140</name>
</gene>
<feature type="transmembrane region" description="Helical" evidence="1">
    <location>
        <begin position="55"/>
        <end position="75"/>
    </location>
</feature>
<proteinExistence type="predicted"/>
<comment type="caution">
    <text evidence="2">The sequence shown here is derived from an EMBL/GenBank/DDBJ whole genome shotgun (WGS) entry which is preliminary data.</text>
</comment>
<evidence type="ECO:0000256" key="1">
    <source>
        <dbReference type="SAM" id="Phobius"/>
    </source>
</evidence>
<feature type="transmembrane region" description="Helical" evidence="1">
    <location>
        <begin position="118"/>
        <end position="138"/>
    </location>
</feature>
<protein>
    <recommendedName>
        <fullName evidence="4">DUF998 domain-containing protein</fullName>
    </recommendedName>
</protein>
<feature type="transmembrane region" description="Helical" evidence="1">
    <location>
        <begin position="150"/>
        <end position="172"/>
    </location>
</feature>
<dbReference type="Proteomes" id="UP001596025">
    <property type="component" value="Unassembled WGS sequence"/>
</dbReference>
<evidence type="ECO:0000313" key="3">
    <source>
        <dbReference type="Proteomes" id="UP001596025"/>
    </source>
</evidence>
<name>A0ABV9LK25_9ACTN</name>